<sequence length="529" mass="58456">MSKAVLGNQSDKAAQTISGLLEGVAALLLAIKKSDPELDATVTKSSQYCRNALTQRDYANAGNELKYLAQTLYQHWSANIRDSREQYSLLANALSSLDKDHYTVAQRHNFDVLVERLNAEHVQPAGLSRALAKAYTDMLETLAAYRQRNHGEQPVEAGSYREGIVDVRQADLAAVTVRINKDLNSLTQRLAELHPDNDHVRHLKESAEKAAKEGIHFFQGINNLSDAAWLLFKLSDGSIAREREYLSGLTQQLTSLSENYAGTQTLADRSSEGLNEFQDTVAQELRQLSEAGNNSQTLEGLRSVLGKSISSLTDNITRHVDRQDRIIQQQKAAAATQDSTIKALSEEVESIKAKYDKVNADSHIDHLTLTGNRRFFDQQAQLMHDRWKAGNIEHLAIVLLDIDHFKVVNDTYGHVVGDYVLRHISQVLQTEAGKGINIARYGGEEFAIVAEAPSERTILALAKRLNEAVVERPYIQASGEAINLSISVGVCFFTPKQDSIAAVLEAADRALYRAKSAGRNNVWVAGISN</sequence>
<proteinExistence type="predicted"/>
<dbReference type="FunFam" id="3.30.70.270:FF:000001">
    <property type="entry name" value="Diguanylate cyclase domain protein"/>
    <property type="match status" value="1"/>
</dbReference>
<dbReference type="SMART" id="SM00267">
    <property type="entry name" value="GGDEF"/>
    <property type="match status" value="1"/>
</dbReference>
<dbReference type="GO" id="GO:1902201">
    <property type="term" value="P:negative regulation of bacterial-type flagellum-dependent cell motility"/>
    <property type="evidence" value="ECO:0007669"/>
    <property type="project" value="TreeGrafter"/>
</dbReference>
<keyword evidence="6" id="KW-1185">Reference proteome</keyword>
<dbReference type="PROSITE" id="PS50887">
    <property type="entry name" value="GGDEF"/>
    <property type="match status" value="1"/>
</dbReference>
<evidence type="ECO:0000256" key="3">
    <source>
        <dbReference type="ARBA" id="ARBA00034247"/>
    </source>
</evidence>
<dbReference type="PANTHER" id="PTHR45138:SF9">
    <property type="entry name" value="DIGUANYLATE CYCLASE DGCM-RELATED"/>
    <property type="match status" value="1"/>
</dbReference>
<dbReference type="NCBIfam" id="TIGR00254">
    <property type="entry name" value="GGDEF"/>
    <property type="match status" value="1"/>
</dbReference>
<dbReference type="Proteomes" id="UP000298049">
    <property type="component" value="Chromosome"/>
</dbReference>
<dbReference type="GO" id="GO:0043709">
    <property type="term" value="P:cell adhesion involved in single-species biofilm formation"/>
    <property type="evidence" value="ECO:0007669"/>
    <property type="project" value="TreeGrafter"/>
</dbReference>
<dbReference type="InterPro" id="IPR050469">
    <property type="entry name" value="Diguanylate_Cyclase"/>
</dbReference>
<dbReference type="OrthoDB" id="9812260at2"/>
<dbReference type="AlphaFoldDB" id="A0A4P7XLS2"/>
<organism evidence="5 6">
    <name type="scientific">Hydrocarboniclastica marina</name>
    <dbReference type="NCBI Taxonomy" id="2259620"/>
    <lineage>
        <taxon>Bacteria</taxon>
        <taxon>Pseudomonadati</taxon>
        <taxon>Pseudomonadota</taxon>
        <taxon>Gammaproteobacteria</taxon>
        <taxon>Alteromonadales</taxon>
        <taxon>Alteromonadaceae</taxon>
        <taxon>Hydrocarboniclastica</taxon>
    </lineage>
</organism>
<evidence type="ECO:0000256" key="1">
    <source>
        <dbReference type="ARBA" id="ARBA00001946"/>
    </source>
</evidence>
<protein>
    <recommendedName>
        <fullName evidence="2">diguanylate cyclase</fullName>
        <ecNumber evidence="2">2.7.7.65</ecNumber>
    </recommendedName>
</protein>
<dbReference type="InterPro" id="IPR029787">
    <property type="entry name" value="Nucleotide_cyclase"/>
</dbReference>
<name>A0A4P7XLS2_9ALTE</name>
<comment type="catalytic activity">
    <reaction evidence="3">
        <text>2 GTP = 3',3'-c-di-GMP + 2 diphosphate</text>
        <dbReference type="Rhea" id="RHEA:24898"/>
        <dbReference type="ChEBI" id="CHEBI:33019"/>
        <dbReference type="ChEBI" id="CHEBI:37565"/>
        <dbReference type="ChEBI" id="CHEBI:58805"/>
        <dbReference type="EC" id="2.7.7.65"/>
    </reaction>
</comment>
<feature type="domain" description="GGDEF" evidence="4">
    <location>
        <begin position="393"/>
        <end position="527"/>
    </location>
</feature>
<gene>
    <name evidence="5" type="ORF">soil367_13785</name>
</gene>
<evidence type="ECO:0000259" key="4">
    <source>
        <dbReference type="PROSITE" id="PS50887"/>
    </source>
</evidence>
<dbReference type="RefSeq" id="WP_136549622.1">
    <property type="nucleotide sequence ID" value="NZ_CP031093.1"/>
</dbReference>
<evidence type="ECO:0000313" key="5">
    <source>
        <dbReference type="EMBL" id="QCF26917.1"/>
    </source>
</evidence>
<dbReference type="SUPFAM" id="SSF55073">
    <property type="entry name" value="Nucleotide cyclase"/>
    <property type="match status" value="1"/>
</dbReference>
<dbReference type="GO" id="GO:0005886">
    <property type="term" value="C:plasma membrane"/>
    <property type="evidence" value="ECO:0007669"/>
    <property type="project" value="TreeGrafter"/>
</dbReference>
<dbReference type="CDD" id="cd01949">
    <property type="entry name" value="GGDEF"/>
    <property type="match status" value="1"/>
</dbReference>
<dbReference type="EMBL" id="CP031093">
    <property type="protein sequence ID" value="QCF26917.1"/>
    <property type="molecule type" value="Genomic_DNA"/>
</dbReference>
<dbReference type="PANTHER" id="PTHR45138">
    <property type="entry name" value="REGULATORY COMPONENTS OF SENSORY TRANSDUCTION SYSTEM"/>
    <property type="match status" value="1"/>
</dbReference>
<dbReference type="Pfam" id="PF00990">
    <property type="entry name" value="GGDEF"/>
    <property type="match status" value="1"/>
</dbReference>
<evidence type="ECO:0000256" key="2">
    <source>
        <dbReference type="ARBA" id="ARBA00012528"/>
    </source>
</evidence>
<dbReference type="Gene3D" id="3.30.70.270">
    <property type="match status" value="1"/>
</dbReference>
<reference evidence="5 6" key="1">
    <citation type="submission" date="2018-07" db="EMBL/GenBank/DDBJ databases">
        <title>Marsedoiliclastica nanhaica gen. nov. sp. nov., a novel marine hydrocarbonoclastic bacterium isolated from an in-situ enriched hydrocarbon-degrading consortium in deep-sea sediment.</title>
        <authorList>
            <person name="Dong C."/>
            <person name="Ma T."/>
            <person name="Liu R."/>
            <person name="Shao Z."/>
        </authorList>
    </citation>
    <scope>NUCLEOTIDE SEQUENCE [LARGE SCALE GENOMIC DNA]</scope>
    <source>
        <strain evidence="6">soil36-7</strain>
    </source>
</reference>
<dbReference type="KEGG" id="hmi:soil367_13785"/>
<dbReference type="InterPro" id="IPR000160">
    <property type="entry name" value="GGDEF_dom"/>
</dbReference>
<evidence type="ECO:0000313" key="6">
    <source>
        <dbReference type="Proteomes" id="UP000298049"/>
    </source>
</evidence>
<dbReference type="EC" id="2.7.7.65" evidence="2"/>
<dbReference type="GO" id="GO:0052621">
    <property type="term" value="F:diguanylate cyclase activity"/>
    <property type="evidence" value="ECO:0007669"/>
    <property type="project" value="UniProtKB-EC"/>
</dbReference>
<accession>A0A4P7XLS2</accession>
<dbReference type="InterPro" id="IPR043128">
    <property type="entry name" value="Rev_trsase/Diguanyl_cyclase"/>
</dbReference>
<comment type="cofactor">
    <cofactor evidence="1">
        <name>Mg(2+)</name>
        <dbReference type="ChEBI" id="CHEBI:18420"/>
    </cofactor>
</comment>